<dbReference type="InterPro" id="IPR050106">
    <property type="entry name" value="HistidinolP_aminotransfase"/>
</dbReference>
<dbReference type="InterPro" id="IPR015422">
    <property type="entry name" value="PyrdxlP-dep_Trfase_small"/>
</dbReference>
<keyword evidence="8" id="KW-0368">Histidine biosynthesis</keyword>
<sequence length="305" mass="31499">MSVVVVPATGPHGGDGARVAAALGVDVADLLDLSASMNPAAPDPAPVVARHLDALGRYPDAGEATAALAEAMDVDVQRLLLTNGGAEAIALVAAETGPGWADECDFSLYRRHMPSLDPEGPRWRSDPHNPLGTLAGPEVRADVWDEAFYPLATGRWTGDRGGFTLGSLTKLLACPGLRVGYVLCPDAQGCERVAARQPRWAVNGLASAALPDLLATVDLAGWASAVAALRADLTTVVQAAGLEVRPGASANWVLVDGAPDLRVQLASHGVVVRDCSSFGLAGTHRIAVPAADQLPRLATALRGLR</sequence>
<name>A0A6J4INL3_9ACTN</name>
<dbReference type="GO" id="GO:0004400">
    <property type="term" value="F:histidinol-phosphate transaminase activity"/>
    <property type="evidence" value="ECO:0007669"/>
    <property type="project" value="UniProtKB-EC"/>
</dbReference>
<protein>
    <recommendedName>
        <fullName evidence="3">histidinol-phosphate transaminase</fullName>
        <ecNumber evidence="3">2.6.1.9</ecNumber>
    </recommendedName>
</protein>
<keyword evidence="4" id="KW-0032">Aminotransferase</keyword>
<comment type="catalytic activity">
    <reaction evidence="9">
        <text>L-histidinol phosphate + 2-oxoglutarate = 3-(imidazol-4-yl)-2-oxopropyl phosphate + L-glutamate</text>
        <dbReference type="Rhea" id="RHEA:23744"/>
        <dbReference type="ChEBI" id="CHEBI:16810"/>
        <dbReference type="ChEBI" id="CHEBI:29985"/>
        <dbReference type="ChEBI" id="CHEBI:57766"/>
        <dbReference type="ChEBI" id="CHEBI:57980"/>
        <dbReference type="EC" id="2.6.1.9"/>
    </reaction>
</comment>
<dbReference type="EC" id="2.6.1.9" evidence="3"/>
<feature type="domain" description="Aminotransferase class I/classII large" evidence="10">
    <location>
        <begin position="146"/>
        <end position="300"/>
    </location>
</feature>
<keyword evidence="11" id="KW-0456">Lyase</keyword>
<comment type="similarity">
    <text evidence="2">Belongs to the class-II pyridoxal-phosphate-dependent aminotransferase family. Histidinol-phosphate aminotransferase subfamily.</text>
</comment>
<dbReference type="SUPFAM" id="SSF53383">
    <property type="entry name" value="PLP-dependent transferases"/>
    <property type="match status" value="1"/>
</dbReference>
<dbReference type="Gene3D" id="3.40.640.10">
    <property type="entry name" value="Type I PLP-dependent aspartate aminotransferase-like (Major domain)"/>
    <property type="match status" value="2"/>
</dbReference>
<reference evidence="11" key="1">
    <citation type="submission" date="2020-02" db="EMBL/GenBank/DDBJ databases">
        <authorList>
            <person name="Meier V. D."/>
        </authorList>
    </citation>
    <scope>NUCLEOTIDE SEQUENCE</scope>
    <source>
        <strain evidence="11">AVDCRST_MAG76</strain>
    </source>
</reference>
<organism evidence="11">
    <name type="scientific">uncultured Acidimicrobiales bacterium</name>
    <dbReference type="NCBI Taxonomy" id="310071"/>
    <lineage>
        <taxon>Bacteria</taxon>
        <taxon>Bacillati</taxon>
        <taxon>Actinomycetota</taxon>
        <taxon>Acidimicrobiia</taxon>
        <taxon>Acidimicrobiales</taxon>
        <taxon>environmental samples</taxon>
    </lineage>
</organism>
<comment type="pathway">
    <text evidence="1">Amino-acid biosynthesis; L-histidine biosynthesis; L-histidine from 5-phospho-alpha-D-ribose 1-diphosphate: step 7/9.</text>
</comment>
<accession>A0A6J4INL3</accession>
<evidence type="ECO:0000313" key="11">
    <source>
        <dbReference type="EMBL" id="CAA9257821.1"/>
    </source>
</evidence>
<evidence type="ECO:0000256" key="5">
    <source>
        <dbReference type="ARBA" id="ARBA00022605"/>
    </source>
</evidence>
<proteinExistence type="inferred from homology"/>
<dbReference type="InterPro" id="IPR004839">
    <property type="entry name" value="Aminotransferase_I/II_large"/>
</dbReference>
<evidence type="ECO:0000256" key="9">
    <source>
        <dbReference type="ARBA" id="ARBA00047481"/>
    </source>
</evidence>
<keyword evidence="6" id="KW-0808">Transferase</keyword>
<dbReference type="Pfam" id="PF00155">
    <property type="entry name" value="Aminotran_1_2"/>
    <property type="match status" value="1"/>
</dbReference>
<evidence type="ECO:0000256" key="1">
    <source>
        <dbReference type="ARBA" id="ARBA00005011"/>
    </source>
</evidence>
<keyword evidence="7" id="KW-0663">Pyridoxal phosphate</keyword>
<evidence type="ECO:0000256" key="3">
    <source>
        <dbReference type="ARBA" id="ARBA00012748"/>
    </source>
</evidence>
<gene>
    <name evidence="11" type="ORF">AVDCRST_MAG76-2701</name>
</gene>
<evidence type="ECO:0000256" key="8">
    <source>
        <dbReference type="ARBA" id="ARBA00023102"/>
    </source>
</evidence>
<dbReference type="InterPro" id="IPR015424">
    <property type="entry name" value="PyrdxlP-dep_Trfase"/>
</dbReference>
<dbReference type="GO" id="GO:0000105">
    <property type="term" value="P:L-histidine biosynthetic process"/>
    <property type="evidence" value="ECO:0007669"/>
    <property type="project" value="UniProtKB-KW"/>
</dbReference>
<evidence type="ECO:0000256" key="7">
    <source>
        <dbReference type="ARBA" id="ARBA00022898"/>
    </source>
</evidence>
<dbReference type="PANTHER" id="PTHR43643:SF6">
    <property type="entry name" value="HISTIDINOL-PHOSPHATE AMINOTRANSFERASE"/>
    <property type="match status" value="1"/>
</dbReference>
<evidence type="ECO:0000256" key="2">
    <source>
        <dbReference type="ARBA" id="ARBA00007970"/>
    </source>
</evidence>
<dbReference type="Gene3D" id="3.90.1150.10">
    <property type="entry name" value="Aspartate Aminotransferase, domain 1"/>
    <property type="match status" value="2"/>
</dbReference>
<dbReference type="GO" id="GO:0030170">
    <property type="term" value="F:pyridoxal phosphate binding"/>
    <property type="evidence" value="ECO:0007669"/>
    <property type="project" value="InterPro"/>
</dbReference>
<evidence type="ECO:0000256" key="4">
    <source>
        <dbReference type="ARBA" id="ARBA00022576"/>
    </source>
</evidence>
<dbReference type="InterPro" id="IPR015421">
    <property type="entry name" value="PyrdxlP-dep_Trfase_major"/>
</dbReference>
<dbReference type="PANTHER" id="PTHR43643">
    <property type="entry name" value="HISTIDINOL-PHOSPHATE AMINOTRANSFERASE 2"/>
    <property type="match status" value="1"/>
</dbReference>
<keyword evidence="5" id="KW-0028">Amino-acid biosynthesis</keyword>
<dbReference type="EMBL" id="CADCSZ010000162">
    <property type="protein sequence ID" value="CAA9257821.1"/>
    <property type="molecule type" value="Genomic_DNA"/>
</dbReference>
<evidence type="ECO:0000256" key="6">
    <source>
        <dbReference type="ARBA" id="ARBA00022679"/>
    </source>
</evidence>
<evidence type="ECO:0000259" key="10">
    <source>
        <dbReference type="Pfam" id="PF00155"/>
    </source>
</evidence>
<dbReference type="GO" id="GO:0016829">
    <property type="term" value="F:lyase activity"/>
    <property type="evidence" value="ECO:0007669"/>
    <property type="project" value="UniProtKB-KW"/>
</dbReference>
<dbReference type="AlphaFoldDB" id="A0A6J4INL3"/>